<evidence type="ECO:0000259" key="8">
    <source>
        <dbReference type="Pfam" id="PF08264"/>
    </source>
</evidence>
<keyword evidence="2" id="KW-0547">Nucleotide-binding</keyword>
<evidence type="ECO:0000256" key="6">
    <source>
        <dbReference type="ARBA" id="ARBA00048359"/>
    </source>
</evidence>
<feature type="domain" description="Methionyl/Valyl/Leucyl/Isoleucyl-tRNA synthetase anticodon-binding" evidence="8">
    <location>
        <begin position="148"/>
        <end position="274"/>
    </location>
</feature>
<name>T1BRW5_9ZZZZ</name>
<feature type="domain" description="Aminoacyl-tRNA synthetase class Ia" evidence="7">
    <location>
        <begin position="1"/>
        <end position="101"/>
    </location>
</feature>
<keyword evidence="3" id="KW-0067">ATP-binding</keyword>
<dbReference type="PANTHER" id="PTHR42780:SF1">
    <property type="entry name" value="ISOLEUCINE--TRNA LIGASE, CYTOPLASMIC"/>
    <property type="match status" value="1"/>
</dbReference>
<evidence type="ECO:0000256" key="5">
    <source>
        <dbReference type="ARBA" id="ARBA00023146"/>
    </source>
</evidence>
<feature type="non-terminal residue" evidence="9">
    <location>
        <position position="277"/>
    </location>
</feature>
<dbReference type="Gene3D" id="3.40.50.620">
    <property type="entry name" value="HUPs"/>
    <property type="match status" value="1"/>
</dbReference>
<dbReference type="Pfam" id="PF00133">
    <property type="entry name" value="tRNA-synt_1"/>
    <property type="match status" value="1"/>
</dbReference>
<dbReference type="GO" id="GO:0005524">
    <property type="term" value="F:ATP binding"/>
    <property type="evidence" value="ECO:0007669"/>
    <property type="project" value="UniProtKB-KW"/>
</dbReference>
<evidence type="ECO:0000259" key="7">
    <source>
        <dbReference type="Pfam" id="PF00133"/>
    </source>
</evidence>
<evidence type="ECO:0000256" key="1">
    <source>
        <dbReference type="ARBA" id="ARBA00022598"/>
    </source>
</evidence>
<dbReference type="InterPro" id="IPR013155">
    <property type="entry name" value="M/V/L/I-tRNA-synth_anticd-bd"/>
</dbReference>
<dbReference type="AlphaFoldDB" id="T1BRW5"/>
<organism evidence="9">
    <name type="scientific">mine drainage metagenome</name>
    <dbReference type="NCBI Taxonomy" id="410659"/>
    <lineage>
        <taxon>unclassified sequences</taxon>
        <taxon>metagenomes</taxon>
        <taxon>ecological metagenomes</taxon>
    </lineage>
</organism>
<keyword evidence="4" id="KW-0648">Protein biosynthesis</keyword>
<evidence type="ECO:0000313" key="9">
    <source>
        <dbReference type="EMBL" id="EQD71323.1"/>
    </source>
</evidence>
<reference evidence="9" key="2">
    <citation type="journal article" date="2014" name="ISME J.">
        <title>Microbial stratification in low pH oxic and suboxic macroscopic growths along an acid mine drainage.</title>
        <authorList>
            <person name="Mendez-Garcia C."/>
            <person name="Mesa V."/>
            <person name="Sprenger R.R."/>
            <person name="Richter M."/>
            <person name="Diez M.S."/>
            <person name="Solano J."/>
            <person name="Bargiela R."/>
            <person name="Golyshina O.V."/>
            <person name="Manteca A."/>
            <person name="Ramos J.L."/>
            <person name="Gallego J.R."/>
            <person name="Llorente I."/>
            <person name="Martins Dos Santos V.A."/>
            <person name="Jensen O.N."/>
            <person name="Pelaez A.I."/>
            <person name="Sanchez J."/>
            <person name="Ferrer M."/>
        </authorList>
    </citation>
    <scope>NUCLEOTIDE SEQUENCE</scope>
</reference>
<dbReference type="PANTHER" id="PTHR42780">
    <property type="entry name" value="SOLEUCYL-TRNA SYNTHETASE"/>
    <property type="match status" value="1"/>
</dbReference>
<proteinExistence type="predicted"/>
<dbReference type="InterPro" id="IPR002300">
    <property type="entry name" value="aa-tRNA-synth_Ia"/>
</dbReference>
<keyword evidence="1" id="KW-0436">Ligase</keyword>
<comment type="caution">
    <text evidence="9">The sequence shown here is derived from an EMBL/GenBank/DDBJ whole genome shotgun (WGS) entry which is preliminary data.</text>
</comment>
<sequence>AQFHYPFEPGPFEPAAPLDYVSEAIDQTRGWFYTLLVLSVGLFDRPAYRAALVTGHVLDTTGKKMSKSKGNVLEPLALLERFGGDMIRWSVLTVDFTEGMRIAEDTIRQTGARTLGTLTNVVAFYRQNSEADGLATVWERPRPENALDRWLLSRLEATRKITTDALESFDPRPAAHAIRSFVDDLSTWYLRRSRPRFWTEANDPARREAHATLSYTLSVTARLLAPFAPFTAEWIHQELSDAPFTESSSSVHLGVWPEEAGERDEHLERGMQRIREL</sequence>
<accession>T1BRW5</accession>
<dbReference type="InterPro" id="IPR033709">
    <property type="entry name" value="Anticodon_Ile_ABEc"/>
</dbReference>
<dbReference type="SUPFAM" id="SSF47323">
    <property type="entry name" value="Anticodon-binding domain of a subclass of class I aminoacyl-tRNA synthetases"/>
    <property type="match status" value="1"/>
</dbReference>
<dbReference type="GO" id="GO:0006428">
    <property type="term" value="P:isoleucyl-tRNA aminoacylation"/>
    <property type="evidence" value="ECO:0007669"/>
    <property type="project" value="TreeGrafter"/>
</dbReference>
<reference evidence="9" key="1">
    <citation type="submission" date="2013-08" db="EMBL/GenBank/DDBJ databases">
        <authorList>
            <person name="Mendez C."/>
            <person name="Richter M."/>
            <person name="Ferrer M."/>
            <person name="Sanchez J."/>
        </authorList>
    </citation>
    <scope>NUCLEOTIDE SEQUENCE</scope>
</reference>
<dbReference type="Pfam" id="PF08264">
    <property type="entry name" value="Anticodon_1"/>
    <property type="match status" value="1"/>
</dbReference>
<dbReference type="InterPro" id="IPR023586">
    <property type="entry name" value="Ile-tRNA-ligase_type2"/>
</dbReference>
<keyword evidence="5 9" id="KW-0030">Aminoacyl-tRNA synthetase</keyword>
<evidence type="ECO:0000256" key="2">
    <source>
        <dbReference type="ARBA" id="ARBA00022741"/>
    </source>
</evidence>
<protein>
    <submittedName>
        <fullName evidence="9">Protein containing Valyl/Leucyl/Isoleucyl-tRNA synthetase, class I, anticodon-binding protein</fullName>
    </submittedName>
</protein>
<dbReference type="EMBL" id="AUZY01002827">
    <property type="protein sequence ID" value="EQD71323.1"/>
    <property type="molecule type" value="Genomic_DNA"/>
</dbReference>
<dbReference type="GO" id="GO:0000049">
    <property type="term" value="F:tRNA binding"/>
    <property type="evidence" value="ECO:0007669"/>
    <property type="project" value="InterPro"/>
</dbReference>
<dbReference type="CDD" id="cd07961">
    <property type="entry name" value="Anticodon_Ia_Ile_ABEc"/>
    <property type="match status" value="1"/>
</dbReference>
<evidence type="ECO:0000256" key="3">
    <source>
        <dbReference type="ARBA" id="ARBA00022840"/>
    </source>
</evidence>
<comment type="catalytic activity">
    <reaction evidence="6">
        <text>tRNA(Ile) + L-isoleucine + ATP = L-isoleucyl-tRNA(Ile) + AMP + diphosphate</text>
        <dbReference type="Rhea" id="RHEA:11060"/>
        <dbReference type="Rhea" id="RHEA-COMP:9666"/>
        <dbReference type="Rhea" id="RHEA-COMP:9695"/>
        <dbReference type="ChEBI" id="CHEBI:30616"/>
        <dbReference type="ChEBI" id="CHEBI:33019"/>
        <dbReference type="ChEBI" id="CHEBI:58045"/>
        <dbReference type="ChEBI" id="CHEBI:78442"/>
        <dbReference type="ChEBI" id="CHEBI:78528"/>
        <dbReference type="ChEBI" id="CHEBI:456215"/>
        <dbReference type="EC" id="6.1.1.5"/>
    </reaction>
</comment>
<dbReference type="InterPro" id="IPR009080">
    <property type="entry name" value="tRNAsynth_Ia_anticodon-bd"/>
</dbReference>
<evidence type="ECO:0000256" key="4">
    <source>
        <dbReference type="ARBA" id="ARBA00022917"/>
    </source>
</evidence>
<dbReference type="Gene3D" id="1.10.730.10">
    <property type="entry name" value="Isoleucyl-tRNA Synthetase, Domain 1"/>
    <property type="match status" value="1"/>
</dbReference>
<gene>
    <name evidence="9" type="ORF">B1B_04524</name>
</gene>
<dbReference type="InterPro" id="IPR014729">
    <property type="entry name" value="Rossmann-like_a/b/a_fold"/>
</dbReference>
<dbReference type="SUPFAM" id="SSF52374">
    <property type="entry name" value="Nucleotidylyl transferase"/>
    <property type="match status" value="1"/>
</dbReference>
<dbReference type="GO" id="GO:0004822">
    <property type="term" value="F:isoleucine-tRNA ligase activity"/>
    <property type="evidence" value="ECO:0007669"/>
    <property type="project" value="UniProtKB-EC"/>
</dbReference>
<feature type="non-terminal residue" evidence="9">
    <location>
        <position position="1"/>
    </location>
</feature>